<name>A0AAT9HU17_9ACTN</name>
<dbReference type="GO" id="GO:0000287">
    <property type="term" value="F:magnesium ion binding"/>
    <property type="evidence" value="ECO:0007669"/>
    <property type="project" value="UniProtKB-ARBA"/>
</dbReference>
<reference evidence="2" key="1">
    <citation type="submission" date="2024-06" db="EMBL/GenBank/DDBJ databases">
        <authorList>
            <consortium name="consrtm"/>
            <person name="Uemura M."/>
            <person name="Terahara T."/>
        </authorList>
    </citation>
    <scope>NUCLEOTIDE SEQUENCE</scope>
    <source>
        <strain evidence="2">KM77-8</strain>
    </source>
</reference>
<dbReference type="InterPro" id="IPR029061">
    <property type="entry name" value="THDP-binding"/>
</dbReference>
<dbReference type="EMBL" id="AP035768">
    <property type="protein sequence ID" value="BFO20863.1"/>
    <property type="molecule type" value="Genomic_DNA"/>
</dbReference>
<accession>A0AAT9HU17</accession>
<evidence type="ECO:0000256" key="1">
    <source>
        <dbReference type="SAM" id="MobiDB-lite"/>
    </source>
</evidence>
<feature type="compositionally biased region" description="Low complexity" evidence="1">
    <location>
        <begin position="125"/>
        <end position="156"/>
    </location>
</feature>
<sequence length="192" mass="20076">MAGLSGRRHQGGRAAPCRVPDAPHAGACRGAGLALPKLLETDYVNTIPTSAEPAVDGDEALEQRITAWNRWNAAAMVTRGSKYGVGGHIATFASAAWLYETGFNHFFRGKEGDGSGDQLYIQGHASPASTPAPSSTAVSARSSSTTSAVRRAATACRRTRTRGGCRGCGSSRPCRWASGRSPRSTRRGSTAI</sequence>
<dbReference type="AlphaFoldDB" id="A0AAT9HU17"/>
<dbReference type="SUPFAM" id="SSF52518">
    <property type="entry name" value="Thiamin diphosphate-binding fold (THDP-binding)"/>
    <property type="match status" value="1"/>
</dbReference>
<evidence type="ECO:0008006" key="3">
    <source>
        <dbReference type="Google" id="ProtNLM"/>
    </source>
</evidence>
<dbReference type="Gene3D" id="3.40.50.970">
    <property type="match status" value="1"/>
</dbReference>
<proteinExistence type="predicted"/>
<dbReference type="PANTHER" id="PTHR43825:SF3">
    <property type="entry name" value="PYRUVATE DEHYDROGENASE E1 COMPONENT"/>
    <property type="match status" value="1"/>
</dbReference>
<feature type="region of interest" description="Disordered" evidence="1">
    <location>
        <begin position="117"/>
        <end position="192"/>
    </location>
</feature>
<reference evidence="2" key="2">
    <citation type="submission" date="2024-07" db="EMBL/GenBank/DDBJ databases">
        <title>Streptomyces haneummycinica sp. nov., a new antibiotic-producing actinobacterium isolated from marine sediment.</title>
        <authorList>
            <person name="Uemura M."/>
            <person name="Hamada M."/>
            <person name="Hirano S."/>
            <person name="Kobayashi K."/>
            <person name="Ohshiro T."/>
            <person name="Kobayashi T."/>
            <person name="Terahara T."/>
        </authorList>
    </citation>
    <scope>NUCLEOTIDE SEQUENCE</scope>
    <source>
        <strain evidence="2">KM77-8</strain>
    </source>
</reference>
<dbReference type="PANTHER" id="PTHR43825">
    <property type="entry name" value="PYRUVATE DEHYDROGENASE E1 COMPONENT"/>
    <property type="match status" value="1"/>
</dbReference>
<evidence type="ECO:0000313" key="2">
    <source>
        <dbReference type="EMBL" id="BFO20863.1"/>
    </source>
</evidence>
<protein>
    <recommendedName>
        <fullName evidence="3">Transketolase signature 1 domain-containing protein</fullName>
    </recommendedName>
</protein>
<organism evidence="2">
    <name type="scientific">Streptomyces haneummycinicus</name>
    <dbReference type="NCBI Taxonomy" id="3074435"/>
    <lineage>
        <taxon>Bacteria</taxon>
        <taxon>Bacillati</taxon>
        <taxon>Actinomycetota</taxon>
        <taxon>Actinomycetes</taxon>
        <taxon>Kitasatosporales</taxon>
        <taxon>Streptomycetaceae</taxon>
        <taxon>Streptomyces</taxon>
    </lineage>
</organism>
<dbReference type="InterPro" id="IPR051157">
    <property type="entry name" value="PDH/Transketolase"/>
</dbReference>
<feature type="compositionally biased region" description="Low complexity" evidence="1">
    <location>
        <begin position="168"/>
        <end position="192"/>
    </location>
</feature>
<gene>
    <name evidence="2" type="ORF">SHKM778_72510</name>
</gene>